<name>A0A7Y9GQT4_9MICO</name>
<keyword evidence="5 6" id="KW-0456">Lyase</keyword>
<evidence type="ECO:0000256" key="6">
    <source>
        <dbReference type="HAMAP-Rule" id="MF_01965"/>
    </source>
</evidence>
<evidence type="ECO:0000256" key="3">
    <source>
        <dbReference type="ARBA" id="ARBA00022857"/>
    </source>
</evidence>
<organism evidence="9 10">
    <name type="scientific">Microbacterium immunditiarum</name>
    <dbReference type="NCBI Taxonomy" id="337480"/>
    <lineage>
        <taxon>Bacteria</taxon>
        <taxon>Bacillati</taxon>
        <taxon>Actinomycetota</taxon>
        <taxon>Actinomycetes</taxon>
        <taxon>Micrococcales</taxon>
        <taxon>Microbacteriaceae</taxon>
        <taxon>Microbacterium</taxon>
    </lineage>
</organism>
<dbReference type="GO" id="GO:0005524">
    <property type="term" value="F:ATP binding"/>
    <property type="evidence" value="ECO:0007669"/>
    <property type="project" value="UniProtKB-KW"/>
</dbReference>
<evidence type="ECO:0000256" key="7">
    <source>
        <dbReference type="SAM" id="MobiDB-lite"/>
    </source>
</evidence>
<reference evidence="9 10" key="1">
    <citation type="submission" date="2020-07" db="EMBL/GenBank/DDBJ databases">
        <title>Sequencing the genomes of 1000 actinobacteria strains.</title>
        <authorList>
            <person name="Klenk H.-P."/>
        </authorList>
    </citation>
    <scope>NUCLEOTIDE SEQUENCE [LARGE SCALE GENOMIC DNA]</scope>
    <source>
        <strain evidence="9 10">DSM 24662</strain>
    </source>
</reference>
<feature type="domain" description="YjeF C-terminal" evidence="8">
    <location>
        <begin position="6"/>
        <end position="283"/>
    </location>
</feature>
<dbReference type="EMBL" id="JACCBV010000001">
    <property type="protein sequence ID" value="NYE20953.1"/>
    <property type="molecule type" value="Genomic_DNA"/>
</dbReference>
<dbReference type="PANTHER" id="PTHR12592:SF0">
    <property type="entry name" value="ATP-DEPENDENT (S)-NAD(P)H-HYDRATE DEHYDRATASE"/>
    <property type="match status" value="1"/>
</dbReference>
<dbReference type="PROSITE" id="PS01050">
    <property type="entry name" value="YJEF_C_2"/>
    <property type="match status" value="1"/>
</dbReference>
<evidence type="ECO:0000256" key="4">
    <source>
        <dbReference type="ARBA" id="ARBA00023027"/>
    </source>
</evidence>
<evidence type="ECO:0000259" key="8">
    <source>
        <dbReference type="PROSITE" id="PS51383"/>
    </source>
</evidence>
<keyword evidence="9" id="KW-0418">Kinase</keyword>
<feature type="compositionally biased region" description="Basic and acidic residues" evidence="7">
    <location>
        <begin position="9"/>
        <end position="25"/>
    </location>
</feature>
<protein>
    <recommendedName>
        <fullName evidence="6">ADP-dependent (S)-NAD(P)H-hydrate dehydratase</fullName>
        <ecNumber evidence="6">4.2.1.136</ecNumber>
    </recommendedName>
    <alternativeName>
        <fullName evidence="6">ADP-dependent NAD(P)HX dehydratase</fullName>
    </alternativeName>
</protein>
<dbReference type="GO" id="GO:0052856">
    <property type="term" value="F:NAD(P)HX epimerase activity"/>
    <property type="evidence" value="ECO:0007669"/>
    <property type="project" value="TreeGrafter"/>
</dbReference>
<comment type="catalytic activity">
    <reaction evidence="6">
        <text>(6S)-NADHX + ADP = AMP + phosphate + NADH + H(+)</text>
        <dbReference type="Rhea" id="RHEA:32223"/>
        <dbReference type="ChEBI" id="CHEBI:15378"/>
        <dbReference type="ChEBI" id="CHEBI:43474"/>
        <dbReference type="ChEBI" id="CHEBI:57945"/>
        <dbReference type="ChEBI" id="CHEBI:64074"/>
        <dbReference type="ChEBI" id="CHEBI:456215"/>
        <dbReference type="ChEBI" id="CHEBI:456216"/>
        <dbReference type="EC" id="4.2.1.136"/>
    </reaction>
</comment>
<keyword evidence="2 6" id="KW-0067">ATP-binding</keyword>
<keyword evidence="4 6" id="KW-0520">NAD</keyword>
<feature type="binding site" evidence="6">
    <location>
        <position position="139"/>
    </location>
    <ligand>
        <name>(6S)-NADPHX</name>
        <dbReference type="ChEBI" id="CHEBI:64076"/>
    </ligand>
</feature>
<feature type="binding site" evidence="6">
    <location>
        <begin position="178"/>
        <end position="182"/>
    </location>
    <ligand>
        <name>AMP</name>
        <dbReference type="ChEBI" id="CHEBI:456215"/>
    </ligand>
</feature>
<dbReference type="SUPFAM" id="SSF53613">
    <property type="entry name" value="Ribokinase-like"/>
    <property type="match status" value="1"/>
</dbReference>
<dbReference type="RefSeq" id="WP_179491273.1">
    <property type="nucleotide sequence ID" value="NZ_JACCBV010000001.1"/>
</dbReference>
<evidence type="ECO:0000313" key="10">
    <source>
        <dbReference type="Proteomes" id="UP000576969"/>
    </source>
</evidence>
<dbReference type="PROSITE" id="PS51383">
    <property type="entry name" value="YJEF_C_3"/>
    <property type="match status" value="1"/>
</dbReference>
<dbReference type="AlphaFoldDB" id="A0A7Y9GQT4"/>
<comment type="function">
    <text evidence="6">Catalyzes the dehydration of the S-form of NAD(P)HX at the expense of ADP, which is converted to AMP. Together with NAD(P)HX epimerase, which catalyzes the epimerization of the S- and R-forms, the enzyme allows the repair of both epimers of NAD(P)HX, a damaged form of NAD(P)H that is a result of enzymatic or heat-dependent hydration.</text>
</comment>
<dbReference type="GO" id="GO:0016301">
    <property type="term" value="F:kinase activity"/>
    <property type="evidence" value="ECO:0007669"/>
    <property type="project" value="UniProtKB-KW"/>
</dbReference>
<dbReference type="Pfam" id="PF01256">
    <property type="entry name" value="Carb_kinase"/>
    <property type="match status" value="1"/>
</dbReference>
<evidence type="ECO:0000256" key="1">
    <source>
        <dbReference type="ARBA" id="ARBA00022741"/>
    </source>
</evidence>
<feature type="region of interest" description="Disordered" evidence="7">
    <location>
        <begin position="1"/>
        <end position="26"/>
    </location>
</feature>
<keyword evidence="10" id="KW-1185">Reference proteome</keyword>
<dbReference type="PANTHER" id="PTHR12592">
    <property type="entry name" value="ATP-DEPENDENT (S)-NAD(P)H-HYDRATE DEHYDRATASE FAMILY MEMBER"/>
    <property type="match status" value="1"/>
</dbReference>
<evidence type="ECO:0000256" key="2">
    <source>
        <dbReference type="ARBA" id="ARBA00022840"/>
    </source>
</evidence>
<keyword evidence="9" id="KW-0808">Transferase</keyword>
<dbReference type="GO" id="GO:0110051">
    <property type="term" value="P:metabolite repair"/>
    <property type="evidence" value="ECO:0007669"/>
    <property type="project" value="TreeGrafter"/>
</dbReference>
<sequence length="288" mass="29416">MSGQWTADDAARHLRRPTDRDDKYSRGVVGFRTGSAQYPGAAVLGVEAAWRTGVGMVRYLGPEFACALVLQRRPETVTVDGRVQAWVVGSGTPVGGEGEPDATPRGIREIFAGHVPIVVDAGALDHAVGAAAPCIVTPHDREHDRLRSRLGLPPAEEREREASALHTASALHGVLVLKGARTIVATPSGWSTVVASGTPWLATAGTGDVLAGVIGAVVAGSLAKGADGQDRTVHAGELGELAATGVWLHGRAATTAAQARGAGGGPITALDVAEALPAAVSELLARIA</sequence>
<feature type="binding site" evidence="6">
    <location>
        <position position="41"/>
    </location>
    <ligand>
        <name>(6S)-NADPHX</name>
        <dbReference type="ChEBI" id="CHEBI:64076"/>
    </ligand>
</feature>
<evidence type="ECO:0000256" key="5">
    <source>
        <dbReference type="ARBA" id="ARBA00023239"/>
    </source>
</evidence>
<accession>A0A7Y9GQT4</accession>
<dbReference type="InterPro" id="IPR029056">
    <property type="entry name" value="Ribokinase-like"/>
</dbReference>
<comment type="cofactor">
    <cofactor evidence="6">
        <name>Mg(2+)</name>
        <dbReference type="ChEBI" id="CHEBI:18420"/>
    </cofactor>
</comment>
<feature type="binding site" evidence="6">
    <location>
        <position position="208"/>
    </location>
    <ligand>
        <name>(6S)-NADPHX</name>
        <dbReference type="ChEBI" id="CHEBI:64076"/>
    </ligand>
</feature>
<dbReference type="CDD" id="cd01171">
    <property type="entry name" value="YXKO-related"/>
    <property type="match status" value="1"/>
</dbReference>
<feature type="binding site" evidence="6">
    <location>
        <position position="207"/>
    </location>
    <ligand>
        <name>AMP</name>
        <dbReference type="ChEBI" id="CHEBI:456215"/>
    </ligand>
</feature>
<proteinExistence type="inferred from homology"/>
<dbReference type="InterPro" id="IPR000631">
    <property type="entry name" value="CARKD"/>
</dbReference>
<dbReference type="Proteomes" id="UP000576969">
    <property type="component" value="Unassembled WGS sequence"/>
</dbReference>
<dbReference type="Gene3D" id="3.40.1190.20">
    <property type="match status" value="1"/>
</dbReference>
<comment type="catalytic activity">
    <reaction evidence="6">
        <text>(6S)-NADPHX + ADP = AMP + phosphate + NADPH + H(+)</text>
        <dbReference type="Rhea" id="RHEA:32235"/>
        <dbReference type="ChEBI" id="CHEBI:15378"/>
        <dbReference type="ChEBI" id="CHEBI:43474"/>
        <dbReference type="ChEBI" id="CHEBI:57783"/>
        <dbReference type="ChEBI" id="CHEBI:64076"/>
        <dbReference type="ChEBI" id="CHEBI:456215"/>
        <dbReference type="ChEBI" id="CHEBI:456216"/>
        <dbReference type="EC" id="4.2.1.136"/>
    </reaction>
</comment>
<keyword evidence="1 6" id="KW-0547">Nucleotide-binding</keyword>
<dbReference type="HAMAP" id="MF_01965">
    <property type="entry name" value="NADHX_dehydratase"/>
    <property type="match status" value="1"/>
</dbReference>
<gene>
    <name evidence="6" type="primary">nnrD</name>
    <name evidence="9" type="ORF">BJ991_002981</name>
</gene>
<comment type="caution">
    <text evidence="9">The sequence shown here is derived from an EMBL/GenBank/DDBJ whole genome shotgun (WGS) entry which is preliminary data.</text>
</comment>
<dbReference type="EC" id="4.2.1.136" evidence="6"/>
<evidence type="ECO:0000313" key="9">
    <source>
        <dbReference type="EMBL" id="NYE20953.1"/>
    </source>
</evidence>
<comment type="subunit">
    <text evidence="6">Homotetramer.</text>
</comment>
<feature type="binding site" evidence="6">
    <location>
        <position position="91"/>
    </location>
    <ligand>
        <name>(6S)-NADPHX</name>
        <dbReference type="ChEBI" id="CHEBI:64076"/>
    </ligand>
</feature>
<dbReference type="GO" id="GO:0046496">
    <property type="term" value="P:nicotinamide nucleotide metabolic process"/>
    <property type="evidence" value="ECO:0007669"/>
    <property type="project" value="UniProtKB-UniRule"/>
</dbReference>
<keyword evidence="3 6" id="KW-0521">NADP</keyword>
<dbReference type="GO" id="GO:0052855">
    <property type="term" value="F:ADP-dependent NAD(P)H-hydrate dehydratase activity"/>
    <property type="evidence" value="ECO:0007669"/>
    <property type="project" value="UniProtKB-UniRule"/>
</dbReference>
<comment type="similarity">
    <text evidence="6">Belongs to the NnrD/CARKD family.</text>
</comment>
<dbReference type="InterPro" id="IPR017953">
    <property type="entry name" value="Carbohydrate_kinase_pred_CS"/>
</dbReference>